<dbReference type="EMBL" id="BMAO01031481">
    <property type="protein sequence ID" value="GFQ75375.1"/>
    <property type="molecule type" value="Genomic_DNA"/>
</dbReference>
<evidence type="ECO:0000313" key="2">
    <source>
        <dbReference type="Proteomes" id="UP000887116"/>
    </source>
</evidence>
<dbReference type="Proteomes" id="UP000887116">
    <property type="component" value="Unassembled WGS sequence"/>
</dbReference>
<keyword evidence="1" id="KW-0808">Transferase</keyword>
<proteinExistence type="predicted"/>
<protein>
    <submittedName>
        <fullName evidence="1">RNA-directed DNA polymerase from mobile element jockey</fullName>
    </submittedName>
</protein>
<organism evidence="1 2">
    <name type="scientific">Trichonephila clavata</name>
    <name type="common">Joro spider</name>
    <name type="synonym">Nephila clavata</name>
    <dbReference type="NCBI Taxonomy" id="2740835"/>
    <lineage>
        <taxon>Eukaryota</taxon>
        <taxon>Metazoa</taxon>
        <taxon>Ecdysozoa</taxon>
        <taxon>Arthropoda</taxon>
        <taxon>Chelicerata</taxon>
        <taxon>Arachnida</taxon>
        <taxon>Araneae</taxon>
        <taxon>Araneomorphae</taxon>
        <taxon>Entelegynae</taxon>
        <taxon>Araneoidea</taxon>
        <taxon>Nephilidae</taxon>
        <taxon>Trichonephila</taxon>
    </lineage>
</organism>
<name>A0A8X6IDQ0_TRICU</name>
<reference evidence="1" key="1">
    <citation type="submission" date="2020-07" db="EMBL/GenBank/DDBJ databases">
        <title>Multicomponent nature underlies the extraordinary mechanical properties of spider dragline silk.</title>
        <authorList>
            <person name="Kono N."/>
            <person name="Nakamura H."/>
            <person name="Mori M."/>
            <person name="Yoshida Y."/>
            <person name="Ohtoshi R."/>
            <person name="Malay A.D."/>
            <person name="Moran D.A.P."/>
            <person name="Tomita M."/>
            <person name="Numata K."/>
            <person name="Arakawa K."/>
        </authorList>
    </citation>
    <scope>NUCLEOTIDE SEQUENCE</scope>
</reference>
<keyword evidence="1" id="KW-0695">RNA-directed DNA polymerase</keyword>
<keyword evidence="1" id="KW-0548">Nucleotidyltransferase</keyword>
<comment type="caution">
    <text evidence="1">The sequence shown here is derived from an EMBL/GenBank/DDBJ whole genome shotgun (WGS) entry which is preliminary data.</text>
</comment>
<gene>
    <name evidence="1" type="primary">X975_26616</name>
    <name evidence="1" type="ORF">TNCT_308961</name>
</gene>
<dbReference type="OrthoDB" id="6778665at2759"/>
<dbReference type="AlphaFoldDB" id="A0A8X6IDQ0"/>
<sequence>METILEKSDLAPESILPLAPKNYSWTDRVQSTTPLTGGFHSTNCSSIKEQIFEVCQVFEFQMFHHVNRRNIFKHITFLNTKGNKCLCRLKLKPSIRGVLEIFFSSKQALALASLKKLAHWVNPHASLNFSRGVISAVDLYNVSTEEIFENMADQKVCGVRRITIRRDGQVLNTKHLILTFATPDLPQSVKAAYLNCLVRLYIQNSCVAFNASALGITPTKTNQPALAVQSLVMKALTAKIERSA</sequence>
<accession>A0A8X6IDQ0</accession>
<keyword evidence="2" id="KW-1185">Reference proteome</keyword>
<evidence type="ECO:0000313" key="1">
    <source>
        <dbReference type="EMBL" id="GFQ75375.1"/>
    </source>
</evidence>
<dbReference type="GO" id="GO:0003964">
    <property type="term" value="F:RNA-directed DNA polymerase activity"/>
    <property type="evidence" value="ECO:0007669"/>
    <property type="project" value="UniProtKB-KW"/>
</dbReference>